<dbReference type="SUPFAM" id="SSF53955">
    <property type="entry name" value="Lysozyme-like"/>
    <property type="match status" value="1"/>
</dbReference>
<comment type="caution">
    <text evidence="9">The sequence shown here is derived from an EMBL/GenBank/DDBJ whole genome shotgun (WGS) entry which is preliminary data.</text>
</comment>
<keyword evidence="10" id="KW-1185">Reference proteome</keyword>
<dbReference type="InterPro" id="IPR002196">
    <property type="entry name" value="Glyco_hydro_24"/>
</dbReference>
<organism evidence="9 10">
    <name type="scientific">Methylobacterium planeticum</name>
    <dbReference type="NCBI Taxonomy" id="2615211"/>
    <lineage>
        <taxon>Bacteria</taxon>
        <taxon>Pseudomonadati</taxon>
        <taxon>Pseudomonadota</taxon>
        <taxon>Alphaproteobacteria</taxon>
        <taxon>Hyphomicrobiales</taxon>
        <taxon>Methylobacteriaceae</taxon>
        <taxon>Methylobacterium</taxon>
    </lineage>
</organism>
<evidence type="ECO:0000256" key="7">
    <source>
        <dbReference type="RuleBase" id="RU003788"/>
    </source>
</evidence>
<dbReference type="GO" id="GO:0042742">
    <property type="term" value="P:defense response to bacterium"/>
    <property type="evidence" value="ECO:0007669"/>
    <property type="project" value="UniProtKB-KW"/>
</dbReference>
<dbReference type="PANTHER" id="PTHR38107:SF3">
    <property type="entry name" value="LYSOZYME RRRD-RELATED"/>
    <property type="match status" value="1"/>
</dbReference>
<dbReference type="InterPro" id="IPR023347">
    <property type="entry name" value="Lysozyme_dom_sf"/>
</dbReference>
<evidence type="ECO:0000256" key="2">
    <source>
        <dbReference type="ARBA" id="ARBA00022529"/>
    </source>
</evidence>
<keyword evidence="4 7" id="KW-0378">Hydrolase</keyword>
<dbReference type="InterPro" id="IPR034690">
    <property type="entry name" value="Endolysin_T4_type"/>
</dbReference>
<dbReference type="EMBL" id="VZZJ01000058">
    <property type="protein sequence ID" value="KAB1068141.1"/>
    <property type="molecule type" value="Genomic_DNA"/>
</dbReference>
<dbReference type="HAMAP" id="MF_04110">
    <property type="entry name" value="ENDOLYSIN_T4"/>
    <property type="match status" value="1"/>
</dbReference>
<evidence type="ECO:0000313" key="9">
    <source>
        <dbReference type="EMBL" id="KAB1068141.1"/>
    </source>
</evidence>
<dbReference type="Gene3D" id="1.10.530.40">
    <property type="match status" value="1"/>
</dbReference>
<evidence type="ECO:0000256" key="6">
    <source>
        <dbReference type="ARBA" id="ARBA00023295"/>
    </source>
</evidence>
<keyword evidence="3 7" id="KW-0081">Bacteriolytic enzyme</keyword>
<dbReference type="Proteomes" id="UP000441523">
    <property type="component" value="Unassembled WGS sequence"/>
</dbReference>
<dbReference type="InterPro" id="IPR051018">
    <property type="entry name" value="Bacteriophage_GH24"/>
</dbReference>
<dbReference type="CDD" id="cd00737">
    <property type="entry name" value="lyz_endolysin_autolysin"/>
    <property type="match status" value="1"/>
</dbReference>
<dbReference type="GO" id="GO:0016998">
    <property type="term" value="P:cell wall macromolecule catabolic process"/>
    <property type="evidence" value="ECO:0007669"/>
    <property type="project" value="InterPro"/>
</dbReference>
<dbReference type="RefSeq" id="WP_150967156.1">
    <property type="nucleotide sequence ID" value="NZ_VZZJ01000058.1"/>
</dbReference>
<keyword evidence="5" id="KW-1035">Host cytoplasm</keyword>
<evidence type="ECO:0000256" key="3">
    <source>
        <dbReference type="ARBA" id="ARBA00022638"/>
    </source>
</evidence>
<evidence type="ECO:0000256" key="4">
    <source>
        <dbReference type="ARBA" id="ARBA00022801"/>
    </source>
</evidence>
<dbReference type="GO" id="GO:0003796">
    <property type="term" value="F:lysozyme activity"/>
    <property type="evidence" value="ECO:0007669"/>
    <property type="project" value="UniProtKB-EC"/>
</dbReference>
<dbReference type="InterPro" id="IPR033907">
    <property type="entry name" value="Endolysin_autolysin"/>
</dbReference>
<feature type="region of interest" description="Disordered" evidence="8">
    <location>
        <begin position="140"/>
        <end position="221"/>
    </location>
</feature>
<proteinExistence type="inferred from homology"/>
<gene>
    <name evidence="9" type="ORF">F6X51_27200</name>
</gene>
<evidence type="ECO:0000256" key="8">
    <source>
        <dbReference type="SAM" id="MobiDB-lite"/>
    </source>
</evidence>
<dbReference type="Pfam" id="PF00959">
    <property type="entry name" value="Phage_lysozyme"/>
    <property type="match status" value="1"/>
</dbReference>
<dbReference type="EC" id="3.2.1.17" evidence="7"/>
<keyword evidence="6 7" id="KW-0326">Glycosidase</keyword>
<comment type="catalytic activity">
    <reaction evidence="1 7">
        <text>Hydrolysis of (1-&gt;4)-beta-linkages between N-acetylmuramic acid and N-acetyl-D-glucosamine residues in a peptidoglycan and between N-acetyl-D-glucosamine residues in chitodextrins.</text>
        <dbReference type="EC" id="3.2.1.17"/>
    </reaction>
</comment>
<dbReference type="InterPro" id="IPR023346">
    <property type="entry name" value="Lysozyme-like_dom_sf"/>
</dbReference>
<reference evidence="9 10" key="1">
    <citation type="submission" date="2019-09" db="EMBL/GenBank/DDBJ databases">
        <title>YIM 132548 draft genome.</title>
        <authorList>
            <person name="Jiang L."/>
        </authorList>
    </citation>
    <scope>NUCLEOTIDE SEQUENCE [LARGE SCALE GENOMIC DNA]</scope>
    <source>
        <strain evidence="9 10">YIM 132548</strain>
    </source>
</reference>
<sequence length="221" mass="23227">MALTVIGRAALVGREALKTRAYKDSVGVWTIGGGHTSAAGAPAVSAGLTISEAEVLEIFGRDLVKFEAAVDQAVKVPLADHERDALVSICFNIGQGAFARSTFVKRLNAGDRAGCAEAIMAWKKPPEIVARRTAERDRFLTPYSTSLPKARSSDRAPVKMDSSAPVTPAKPKSDRMSVTASTWAEKSLATRSRRSRSACATSATTASARSTGSGTPRPPAP</sequence>
<evidence type="ECO:0000256" key="5">
    <source>
        <dbReference type="ARBA" id="ARBA00023200"/>
    </source>
</evidence>
<evidence type="ECO:0000313" key="10">
    <source>
        <dbReference type="Proteomes" id="UP000441523"/>
    </source>
</evidence>
<feature type="compositionally biased region" description="Low complexity" evidence="8">
    <location>
        <begin position="197"/>
        <end position="215"/>
    </location>
</feature>
<accession>A0A6N6MEH8</accession>
<dbReference type="AlphaFoldDB" id="A0A6N6MEH8"/>
<dbReference type="GO" id="GO:0031640">
    <property type="term" value="P:killing of cells of another organism"/>
    <property type="evidence" value="ECO:0007669"/>
    <property type="project" value="UniProtKB-KW"/>
</dbReference>
<dbReference type="PANTHER" id="PTHR38107">
    <property type="match status" value="1"/>
</dbReference>
<name>A0A6N6MEH8_9HYPH</name>
<evidence type="ECO:0000256" key="1">
    <source>
        <dbReference type="ARBA" id="ARBA00000632"/>
    </source>
</evidence>
<comment type="similarity">
    <text evidence="7">Belongs to the glycosyl hydrolase 24 family.</text>
</comment>
<protein>
    <recommendedName>
        <fullName evidence="7">Lysozyme</fullName>
        <ecNumber evidence="7">3.2.1.17</ecNumber>
    </recommendedName>
</protein>
<dbReference type="GO" id="GO:0009253">
    <property type="term" value="P:peptidoglycan catabolic process"/>
    <property type="evidence" value="ECO:0007669"/>
    <property type="project" value="InterPro"/>
</dbReference>
<keyword evidence="2 7" id="KW-0929">Antimicrobial</keyword>